<evidence type="ECO:0000313" key="7">
    <source>
        <dbReference type="Proteomes" id="UP000027138"/>
    </source>
</evidence>
<protein>
    <recommendedName>
        <fullName evidence="5">DC1 domain-containing protein</fullName>
    </recommendedName>
</protein>
<evidence type="ECO:0000256" key="1">
    <source>
        <dbReference type="ARBA" id="ARBA00022723"/>
    </source>
</evidence>
<dbReference type="GO" id="GO:0008270">
    <property type="term" value="F:zinc ion binding"/>
    <property type="evidence" value="ECO:0007669"/>
    <property type="project" value="UniProtKB-KW"/>
</dbReference>
<dbReference type="Gene3D" id="3.30.60.90">
    <property type="match status" value="1"/>
</dbReference>
<dbReference type="InterPro" id="IPR043145">
    <property type="entry name" value="Znf_ZZ_sf"/>
</dbReference>
<feature type="domain" description="DC1" evidence="5">
    <location>
        <begin position="186"/>
        <end position="234"/>
    </location>
</feature>
<dbReference type="STRING" id="180498.A0A067LHA8"/>
<feature type="domain" description="DC1" evidence="5">
    <location>
        <begin position="356"/>
        <end position="402"/>
    </location>
</feature>
<dbReference type="OrthoDB" id="851844at2759"/>
<keyword evidence="3" id="KW-0863">Zinc-finger</keyword>
<reference evidence="6 7" key="1">
    <citation type="journal article" date="2014" name="PLoS ONE">
        <title>Global Analysis of Gene Expression Profiles in Physic Nut (Jatropha curcas L.) Seedlings Exposed to Salt Stress.</title>
        <authorList>
            <person name="Zhang L."/>
            <person name="Zhang C."/>
            <person name="Wu P."/>
            <person name="Chen Y."/>
            <person name="Li M."/>
            <person name="Jiang H."/>
            <person name="Wu G."/>
        </authorList>
    </citation>
    <scope>NUCLEOTIDE SEQUENCE [LARGE SCALE GENOMIC DNA]</scope>
    <source>
        <strain evidence="7">cv. GZQX0401</strain>
        <tissue evidence="6">Young leaves</tissue>
    </source>
</reference>
<evidence type="ECO:0000256" key="3">
    <source>
        <dbReference type="ARBA" id="ARBA00022771"/>
    </source>
</evidence>
<evidence type="ECO:0000259" key="5">
    <source>
        <dbReference type="Pfam" id="PF03107"/>
    </source>
</evidence>
<keyword evidence="2" id="KW-0677">Repeat</keyword>
<dbReference type="AlphaFoldDB" id="A0A067LHA8"/>
<dbReference type="InterPro" id="IPR027417">
    <property type="entry name" value="P-loop_NTPase"/>
</dbReference>
<keyword evidence="1" id="KW-0479">Metal-binding</keyword>
<accession>A0A067LHA8</accession>
<dbReference type="PANTHER" id="PTHR37807:SF4">
    <property type="entry name" value="DC1 DOMAIN-CONTAINING PROTEIN"/>
    <property type="match status" value="1"/>
</dbReference>
<feature type="domain" description="DC1" evidence="5">
    <location>
        <begin position="299"/>
        <end position="344"/>
    </location>
</feature>
<dbReference type="Pfam" id="PF03107">
    <property type="entry name" value="C1_2"/>
    <property type="match status" value="3"/>
</dbReference>
<keyword evidence="4" id="KW-0862">Zinc</keyword>
<name>A0A067LHA8_JATCU</name>
<sequence>MEISHEKDNQEQSKFPIIIAMMGPSSIKKSEISRKIAAFLHYPLIDEEDITPYLQNFIPSSSIESYLLPFKIASQICSTQLDSKLGVILNTPLSNNTQFHDLEQLATSKDVSLIIIECKTQNDNVQAVCQYNIMQVPKISIEITKTFVVEDFVAEIFKAIESHHGQAVDNASKGNVDLIETTFTERHAHEFSFIEDHSISSFEKLKCNCCQQLISGKIYKCAECDEFILHKACAELNHKLIGLRENCPPFLKKDPFDYDFPKQYKCNLCQKFSKFCSDCLLQTHIQSTFLPTIINYEGHVHALNFIIMPPWVDFQFKCSKCDRVGNSISYKCYECNFDLHVDCALLPPPPIVKYEGHEHALNFIIMPPWVDFQFKCSNCDRVGNSISYKCYACNFYLHVDCALLPLPPPQLQPPPLRPWVRLSRH</sequence>
<dbReference type="InterPro" id="IPR004146">
    <property type="entry name" value="DC1"/>
</dbReference>
<dbReference type="InterPro" id="IPR046349">
    <property type="entry name" value="C1-like_sf"/>
</dbReference>
<dbReference type="EMBL" id="KK914209">
    <property type="protein sequence ID" value="KDP46703.1"/>
    <property type="molecule type" value="Genomic_DNA"/>
</dbReference>
<gene>
    <name evidence="6" type="ORF">JCGZ_06491</name>
</gene>
<dbReference type="SUPFAM" id="SSF57889">
    <property type="entry name" value="Cysteine-rich domain"/>
    <property type="match status" value="3"/>
</dbReference>
<evidence type="ECO:0000256" key="2">
    <source>
        <dbReference type="ARBA" id="ARBA00022737"/>
    </source>
</evidence>
<evidence type="ECO:0000256" key="4">
    <source>
        <dbReference type="ARBA" id="ARBA00022833"/>
    </source>
</evidence>
<organism evidence="6 7">
    <name type="scientific">Jatropha curcas</name>
    <name type="common">Barbados nut</name>
    <dbReference type="NCBI Taxonomy" id="180498"/>
    <lineage>
        <taxon>Eukaryota</taxon>
        <taxon>Viridiplantae</taxon>
        <taxon>Streptophyta</taxon>
        <taxon>Embryophyta</taxon>
        <taxon>Tracheophyta</taxon>
        <taxon>Spermatophyta</taxon>
        <taxon>Magnoliopsida</taxon>
        <taxon>eudicotyledons</taxon>
        <taxon>Gunneridae</taxon>
        <taxon>Pentapetalae</taxon>
        <taxon>rosids</taxon>
        <taxon>fabids</taxon>
        <taxon>Malpighiales</taxon>
        <taxon>Euphorbiaceae</taxon>
        <taxon>Crotonoideae</taxon>
        <taxon>Jatropheae</taxon>
        <taxon>Jatropha</taxon>
    </lineage>
</organism>
<keyword evidence="7" id="KW-1185">Reference proteome</keyword>
<evidence type="ECO:0000313" key="6">
    <source>
        <dbReference type="EMBL" id="KDP46703.1"/>
    </source>
</evidence>
<dbReference type="PANTHER" id="PTHR37807">
    <property type="entry name" value="OS07G0160300 PROTEIN"/>
    <property type="match status" value="1"/>
</dbReference>
<dbReference type="Gene3D" id="3.40.50.300">
    <property type="entry name" value="P-loop containing nucleotide triphosphate hydrolases"/>
    <property type="match status" value="1"/>
</dbReference>
<dbReference type="Proteomes" id="UP000027138">
    <property type="component" value="Unassembled WGS sequence"/>
</dbReference>
<proteinExistence type="predicted"/>